<sequence>MLSKMARLLVWTALLIVAMAATSVSSSASDLPQLVITPWRDNWGALIGEALLLPTSWNLPFKFPTVSQPLNINSLPPISGGSGEGFSFDDVRWDALDIQSIELLVTVRNSSQFFREWNPNTLEFEIKIWNGCEELHANPLYSVKTQPTAFSVTQDVMGTSVTCHGKMVVVVPNVVVTASLDSKGEFLIDVSLAGATTSVTFDTTVCAIAAALSSSMVASVEGAISDAIASPSTAAMINAKAKSLVASISSQSVNASLINSTLDFFTTLLPADAKEDLIGGINSLKSMTFPDDVIKAARSVMSPFALFFVDGALTAEGQVDYVNEVWSAVQNVFNSSDAPYSVAKVSHLLFGDDNLIRRFYARMSNNVTVEGVIDLAVQDGISTIVAEVVGVALLFLEDQAPGLSFANLRSQFSSADLRGSFNVTAPQLALTFLQRIEAWTSTHVRNETIKLLVNDTFTWARSVVLESDSIVDNILLLPDILSNVASIVRAMNLNMNHSSSGLVNATNCIANNLVNGTYPVGLARTSDSALQLFTNSSVAASIIVGPPISAFSDHPHSYRMQRTGDLVDYYFTIPRVVLSAEIRSLTFLTWNAGLLASSLQMSPASSFITTGMSIKFPMNWWNTPLTSQGASLIQYFSDVVYDNINRCVPSTLVAAFHAVRDNYQATHNNNNNNNNNTTSNNGTAGNNGTTGNNGTNGNNGTTGNNGTSGNNGTTGNNNSTGNNATVCPFRCPDSTCAANLAACSCVLNAGLYNVSAAFVREVTAFDVTNDLTATGFGVYRVLVGNCSGYDFTPNLRYTWALINAGSNASLFAANGSALTVPRLTLQPDATYTLTLTVRGLLGNTVSVSWTVTTVAPTPVVSITKGGAALRVSNGNATTIAASVTDSFPGESPSFSWTCANVTAAACPSLANATIARLVLPAGSVTGTFTITFTYKAVTSSVNVTIVEGAIPAVRILQTSVPVVAVPALYLRSQAVFLTSAVTNYAGNVSYLWTVNGAAMSVARSLAANASDLITSTKEQLSAATPTLNTIVLRVSAVGDASVFGEAVLNIVVAPAYSLTLTVQKAGDAGAAAATGLADDLRLTLASDLGSPAPYGLAATYAFTFVADAKRPLHAVPTSDAAVFTAQAPMPYSTASSGAVAVAFQAQLLLGGIVAASSAVVTFSIVKPDVAAAAASQIAQAAAITDPTAAVAAVFFFEQRGGDVQHREAGRCGGGRVADRAGGTTPGFMSGRLITN</sequence>
<evidence type="ECO:0000256" key="2">
    <source>
        <dbReference type="SAM" id="SignalP"/>
    </source>
</evidence>
<dbReference type="EMBL" id="CYKH01000002">
    <property type="protein sequence ID" value="CUI10778.1"/>
    <property type="molecule type" value="Genomic_DNA"/>
</dbReference>
<keyword evidence="4" id="KW-0176">Collagen</keyword>
<reference evidence="5" key="1">
    <citation type="submission" date="2015-09" db="EMBL/GenBank/DDBJ databases">
        <authorList>
            <consortium name="Pathogen Informatics"/>
        </authorList>
    </citation>
    <scope>NUCLEOTIDE SEQUENCE [LARGE SCALE GENOMIC DNA]</scope>
    <source>
        <strain evidence="5">Lake Konstanz</strain>
    </source>
</reference>
<evidence type="ECO:0000256" key="1">
    <source>
        <dbReference type="SAM" id="MobiDB-lite"/>
    </source>
</evidence>
<gene>
    <name evidence="4" type="ORF">BSAL_49020</name>
</gene>
<keyword evidence="2" id="KW-0732">Signal</keyword>
<evidence type="ECO:0000313" key="5">
    <source>
        <dbReference type="Proteomes" id="UP000051952"/>
    </source>
</evidence>
<keyword evidence="5" id="KW-1185">Reference proteome</keyword>
<feature type="region of interest" description="Disordered" evidence="1">
    <location>
        <begin position="1206"/>
        <end position="1235"/>
    </location>
</feature>
<dbReference type="Pfam" id="PF02010">
    <property type="entry name" value="REJ"/>
    <property type="match status" value="1"/>
</dbReference>
<evidence type="ECO:0000259" key="3">
    <source>
        <dbReference type="Pfam" id="PF02010"/>
    </source>
</evidence>
<feature type="signal peptide" evidence="2">
    <location>
        <begin position="1"/>
        <end position="20"/>
    </location>
</feature>
<feature type="chain" id="PRO_5006623255" evidence="2">
    <location>
        <begin position="21"/>
        <end position="1235"/>
    </location>
</feature>
<feature type="region of interest" description="Disordered" evidence="1">
    <location>
        <begin position="665"/>
        <end position="717"/>
    </location>
</feature>
<dbReference type="InterPro" id="IPR002859">
    <property type="entry name" value="PKD/REJ-like"/>
</dbReference>
<dbReference type="Proteomes" id="UP000051952">
    <property type="component" value="Unassembled WGS sequence"/>
</dbReference>
<evidence type="ECO:0000313" key="4">
    <source>
        <dbReference type="EMBL" id="CUI10778.1"/>
    </source>
</evidence>
<organism evidence="4 5">
    <name type="scientific">Bodo saltans</name>
    <name type="common">Flagellated protozoan</name>
    <dbReference type="NCBI Taxonomy" id="75058"/>
    <lineage>
        <taxon>Eukaryota</taxon>
        <taxon>Discoba</taxon>
        <taxon>Euglenozoa</taxon>
        <taxon>Kinetoplastea</taxon>
        <taxon>Metakinetoplastina</taxon>
        <taxon>Eubodonida</taxon>
        <taxon>Bodonidae</taxon>
        <taxon>Bodo</taxon>
    </lineage>
</organism>
<feature type="domain" description="PKD/REJ-like" evidence="3">
    <location>
        <begin position="794"/>
        <end position="1018"/>
    </location>
</feature>
<feature type="compositionally biased region" description="Low complexity" evidence="1">
    <location>
        <begin position="668"/>
        <end position="717"/>
    </location>
</feature>
<name>A0A0S4KFN4_BODSA</name>
<dbReference type="AlphaFoldDB" id="A0A0S4KFN4"/>
<proteinExistence type="predicted"/>
<dbReference type="VEuPathDB" id="TriTrypDB:BSAL_49020"/>
<accession>A0A0S4KFN4</accession>
<protein>
    <submittedName>
        <fullName evidence="4">Collagen, putative</fullName>
    </submittedName>
</protein>